<organism evidence="1">
    <name type="scientific">marine sediment metagenome</name>
    <dbReference type="NCBI Taxonomy" id="412755"/>
    <lineage>
        <taxon>unclassified sequences</taxon>
        <taxon>metagenomes</taxon>
        <taxon>ecological metagenomes</taxon>
    </lineage>
</organism>
<protein>
    <submittedName>
        <fullName evidence="1">Uncharacterized protein</fullName>
    </submittedName>
</protein>
<dbReference type="EMBL" id="LAZR01000310">
    <property type="protein sequence ID" value="KKN75467.1"/>
    <property type="molecule type" value="Genomic_DNA"/>
</dbReference>
<reference evidence="1" key="1">
    <citation type="journal article" date="2015" name="Nature">
        <title>Complex archaea that bridge the gap between prokaryotes and eukaryotes.</title>
        <authorList>
            <person name="Spang A."/>
            <person name="Saw J.H."/>
            <person name="Jorgensen S.L."/>
            <person name="Zaremba-Niedzwiedzka K."/>
            <person name="Martijn J."/>
            <person name="Lind A.E."/>
            <person name="van Eijk R."/>
            <person name="Schleper C."/>
            <person name="Guy L."/>
            <person name="Ettema T.J."/>
        </authorList>
    </citation>
    <scope>NUCLEOTIDE SEQUENCE</scope>
</reference>
<accession>A0A0F9TKQ1</accession>
<evidence type="ECO:0000313" key="1">
    <source>
        <dbReference type="EMBL" id="KKN75467.1"/>
    </source>
</evidence>
<gene>
    <name evidence="1" type="ORF">LCGC14_0380880</name>
</gene>
<name>A0A0F9TKQ1_9ZZZZ</name>
<sequence>MTKKKTLQTFDDVWCTAKGFGQFHFFPKGYDQSLCGKKIPDPKYRRLRERDPTNFKNDKKICGNCKYAYGFYKKLGYPSFSEKNAPPKEVSKHQLIRKLKKLIFRSSNPPELKILVPATCAEPGCNKTGVTYVSPGEDGTTNLHYCIDHNIRIKTVMAQ</sequence>
<comment type="caution">
    <text evidence="1">The sequence shown here is derived from an EMBL/GenBank/DDBJ whole genome shotgun (WGS) entry which is preliminary data.</text>
</comment>
<dbReference type="AlphaFoldDB" id="A0A0F9TKQ1"/>
<proteinExistence type="predicted"/>